<geneLocation type="plasmid" evidence="2">
    <name>pG426-FII</name>
</geneLocation>
<dbReference type="RefSeq" id="WP_258559865.1">
    <property type="nucleotide sequence ID" value="NZ_JASGNT010000003.1"/>
</dbReference>
<protein>
    <submittedName>
        <fullName evidence="2">Uncharacterized protein</fullName>
    </submittedName>
</protein>
<accession>A0A6H0A393</accession>
<organism evidence="2">
    <name type="scientific">Leclercia adecarboxylata</name>
    <dbReference type="NCBI Taxonomy" id="83655"/>
    <lineage>
        <taxon>Bacteria</taxon>
        <taxon>Pseudomonadati</taxon>
        <taxon>Pseudomonadota</taxon>
        <taxon>Gammaproteobacteria</taxon>
        <taxon>Enterobacterales</taxon>
        <taxon>Enterobacteriaceae</taxon>
        <taxon>Leclercia</taxon>
    </lineage>
</organism>
<keyword evidence="1" id="KW-1133">Transmembrane helix</keyword>
<dbReference type="EMBL" id="MN842294">
    <property type="protein sequence ID" value="QIS34396.1"/>
    <property type="molecule type" value="Genomic_DNA"/>
</dbReference>
<sequence>MMNVSFFAGLIFWGMMALVLSELMTLSVTMTQTGLIWLSYALWAAAAGMVVQGGIRTFRAQRAKHDGVSGHEM</sequence>
<proteinExistence type="predicted"/>
<keyword evidence="1" id="KW-0812">Transmembrane</keyword>
<feature type="transmembrane region" description="Helical" evidence="1">
    <location>
        <begin position="37"/>
        <end position="55"/>
    </location>
</feature>
<evidence type="ECO:0000313" key="2">
    <source>
        <dbReference type="EMBL" id="QIS34396.1"/>
    </source>
</evidence>
<evidence type="ECO:0000256" key="1">
    <source>
        <dbReference type="SAM" id="Phobius"/>
    </source>
</evidence>
<keyword evidence="1" id="KW-0472">Membrane</keyword>
<keyword evidence="2" id="KW-0614">Plasmid</keyword>
<reference evidence="2" key="1">
    <citation type="submission" date="2019-12" db="EMBL/GenBank/DDBJ databases">
        <title>Compelete sequence of Tn6502.</title>
        <authorList>
            <person name="Zhou D."/>
        </authorList>
    </citation>
    <scope>NUCLEOTIDE SEQUENCE</scope>
    <source>
        <strain evidence="2">G426</strain>
        <plasmid evidence="2">pG426-FII</plasmid>
    </source>
</reference>
<name>A0A6H0A393_9ENTR</name>
<dbReference type="AlphaFoldDB" id="A0A6H0A393"/>